<dbReference type="STRING" id="857265.WG78_15095"/>
<dbReference type="OrthoDB" id="981227at2"/>
<dbReference type="RefSeq" id="WP_053938656.1">
    <property type="nucleotide sequence ID" value="NZ_LAQT01000012.1"/>
</dbReference>
<accession>A0A0N0GMN5</accession>
<name>A0A0N0GMN5_9NEIS</name>
<feature type="domain" description="Cupin fold metalloprotein WbuC cupin" evidence="1">
    <location>
        <begin position="7"/>
        <end position="90"/>
    </location>
</feature>
<sequence length="157" mass="17028">MSRVELINQAMLAELSAGAASSPRLRKNLNFHPANESPCHRMLNALQPGTYVQPHCHTEAGKDESIVVLSGKFGCLIFDEAGKVIQACTLQAGGENSGINIPLGVFHSLVALAPDSVFFESKQGPWSPLAEHERGAWAPREGEAGWQDYLAFMLSHF</sequence>
<dbReference type="Gene3D" id="2.60.120.10">
    <property type="entry name" value="Jelly Rolls"/>
    <property type="match status" value="1"/>
</dbReference>
<dbReference type="InterPro" id="IPR014710">
    <property type="entry name" value="RmlC-like_jellyroll"/>
</dbReference>
<comment type="caution">
    <text evidence="2">The sequence shown here is derived from an EMBL/GenBank/DDBJ whole genome shotgun (WGS) entry which is preliminary data.</text>
</comment>
<gene>
    <name evidence="2" type="ORF">WG78_15095</name>
</gene>
<dbReference type="InterPro" id="IPR027565">
    <property type="entry name" value="Cupin_WbuC"/>
</dbReference>
<dbReference type="InterPro" id="IPR046058">
    <property type="entry name" value="WbuC_cupin"/>
</dbReference>
<organism evidence="2 3">
    <name type="scientific">Amantichitinum ursilacus</name>
    <dbReference type="NCBI Taxonomy" id="857265"/>
    <lineage>
        <taxon>Bacteria</taxon>
        <taxon>Pseudomonadati</taxon>
        <taxon>Pseudomonadota</taxon>
        <taxon>Betaproteobacteria</taxon>
        <taxon>Neisseriales</taxon>
        <taxon>Chitinibacteraceae</taxon>
        <taxon>Amantichitinum</taxon>
    </lineage>
</organism>
<evidence type="ECO:0000313" key="2">
    <source>
        <dbReference type="EMBL" id="KPC51920.1"/>
    </source>
</evidence>
<dbReference type="AlphaFoldDB" id="A0A0N0GMN5"/>
<dbReference type="Pfam" id="PF19480">
    <property type="entry name" value="DUF6016"/>
    <property type="match status" value="1"/>
</dbReference>
<dbReference type="Proteomes" id="UP000037939">
    <property type="component" value="Unassembled WGS sequence"/>
</dbReference>
<dbReference type="CDD" id="cd07005">
    <property type="entry name" value="cupin_WbuC-like"/>
    <property type="match status" value="1"/>
</dbReference>
<dbReference type="SUPFAM" id="SSF51182">
    <property type="entry name" value="RmlC-like cupins"/>
    <property type="match status" value="1"/>
</dbReference>
<protein>
    <recommendedName>
        <fullName evidence="1">Cupin fold metalloprotein WbuC cupin domain-containing protein</fullName>
    </recommendedName>
</protein>
<dbReference type="InterPro" id="IPR011051">
    <property type="entry name" value="RmlC_Cupin_sf"/>
</dbReference>
<evidence type="ECO:0000259" key="1">
    <source>
        <dbReference type="Pfam" id="PF19480"/>
    </source>
</evidence>
<dbReference type="NCBIfam" id="TIGR04366">
    <property type="entry name" value="cupin_WbuC"/>
    <property type="match status" value="1"/>
</dbReference>
<evidence type="ECO:0000313" key="3">
    <source>
        <dbReference type="Proteomes" id="UP000037939"/>
    </source>
</evidence>
<reference evidence="2 3" key="1">
    <citation type="submission" date="2015-07" db="EMBL/GenBank/DDBJ databases">
        <title>Draft genome sequence of the Amantichitinum ursilacus IGB-41, a new chitin-degrading bacterium.</title>
        <authorList>
            <person name="Kirstahler P."/>
            <person name="Guenther M."/>
            <person name="Grumaz C."/>
            <person name="Rupp S."/>
            <person name="Zibek S."/>
            <person name="Sohn K."/>
        </authorList>
    </citation>
    <scope>NUCLEOTIDE SEQUENCE [LARGE SCALE GENOMIC DNA]</scope>
    <source>
        <strain evidence="2 3">IGB-41</strain>
    </source>
</reference>
<keyword evidence="3" id="KW-1185">Reference proteome</keyword>
<dbReference type="EMBL" id="LAQT01000012">
    <property type="protein sequence ID" value="KPC51920.1"/>
    <property type="molecule type" value="Genomic_DNA"/>
</dbReference>
<proteinExistence type="predicted"/>